<dbReference type="WBParaSite" id="L893_g23866.t1">
    <property type="protein sequence ID" value="L893_g23866.t1"/>
    <property type="gene ID" value="L893_g23866"/>
</dbReference>
<name>A0A1I7Z843_9BILA</name>
<dbReference type="PANTHER" id="PTHR11954:SF6">
    <property type="entry name" value="MACROPHAGE MIGRATION INHIBITORY FACTOR"/>
    <property type="match status" value="1"/>
</dbReference>
<evidence type="ECO:0000256" key="3">
    <source>
        <dbReference type="ARBA" id="ARBA00022514"/>
    </source>
</evidence>
<evidence type="ECO:0000256" key="12">
    <source>
        <dbReference type="ARBA" id="ARBA00042730"/>
    </source>
</evidence>
<dbReference type="AlphaFoldDB" id="A0A1I7Z843"/>
<keyword evidence="4" id="KW-0964">Secreted</keyword>
<evidence type="ECO:0000256" key="5">
    <source>
        <dbReference type="ARBA" id="ARBA00023235"/>
    </source>
</evidence>
<sequence>MPLCIIDTNATKFSPDLPARLIVLLAERFNKPEKTVMIEINTKKTFFHRGGAPCAYVQCRALQNISREENAKTAELLNEIVAECLAIHRTRIFIEFVKVKCDDLAVGGNLLENPGAVFEG</sequence>
<evidence type="ECO:0000256" key="10">
    <source>
        <dbReference type="ARBA" id="ARBA00041631"/>
    </source>
</evidence>
<comment type="catalytic activity">
    <reaction evidence="7">
        <text>L-dopachrome = 5,6-dihydroxyindole-2-carboxylate</text>
        <dbReference type="Rhea" id="RHEA:13041"/>
        <dbReference type="ChEBI" id="CHEBI:16875"/>
        <dbReference type="ChEBI" id="CHEBI:57509"/>
        <dbReference type="EC" id="5.3.3.12"/>
    </reaction>
</comment>
<dbReference type="GO" id="GO:0004167">
    <property type="term" value="F:dopachrome isomerase activity"/>
    <property type="evidence" value="ECO:0007669"/>
    <property type="project" value="UniProtKB-EC"/>
</dbReference>
<proteinExistence type="inferred from homology"/>
<evidence type="ECO:0000313" key="13">
    <source>
        <dbReference type="Proteomes" id="UP000095287"/>
    </source>
</evidence>
<dbReference type="SUPFAM" id="SSF55331">
    <property type="entry name" value="Tautomerase/MIF"/>
    <property type="match status" value="1"/>
</dbReference>
<evidence type="ECO:0000256" key="8">
    <source>
        <dbReference type="ARBA" id="ARBA00038932"/>
    </source>
</evidence>
<evidence type="ECO:0000313" key="14">
    <source>
        <dbReference type="WBParaSite" id="L893_g23866.t1"/>
    </source>
</evidence>
<comment type="similarity">
    <text evidence="2">Belongs to the MIF family.</text>
</comment>
<comment type="subcellular location">
    <subcellularLocation>
        <location evidence="1">Secreted</location>
    </subcellularLocation>
</comment>
<dbReference type="EC" id="5.3.3.12" evidence="8"/>
<protein>
    <recommendedName>
        <fullName evidence="12">L-dopachrome isomerase</fullName>
        <ecNumber evidence="9">5.3.2.1</ecNumber>
        <ecNumber evidence="8">5.3.3.12</ecNumber>
    </recommendedName>
    <alternativeName>
        <fullName evidence="10">L-dopachrome tautomerase</fullName>
    </alternativeName>
    <alternativeName>
        <fullName evidence="11">Phenylpyruvate tautomerase</fullName>
    </alternativeName>
</protein>
<accession>A0A1I7Z843</accession>
<dbReference type="GO" id="GO:0005125">
    <property type="term" value="F:cytokine activity"/>
    <property type="evidence" value="ECO:0007669"/>
    <property type="project" value="UniProtKB-KW"/>
</dbReference>
<evidence type="ECO:0000256" key="7">
    <source>
        <dbReference type="ARBA" id="ARBA00036823"/>
    </source>
</evidence>
<reference evidence="14" key="1">
    <citation type="submission" date="2016-11" db="UniProtKB">
        <authorList>
            <consortium name="WormBaseParasite"/>
        </authorList>
    </citation>
    <scope>IDENTIFICATION</scope>
</reference>
<dbReference type="Pfam" id="PF01187">
    <property type="entry name" value="MIF"/>
    <property type="match status" value="1"/>
</dbReference>
<evidence type="ECO:0000256" key="2">
    <source>
        <dbReference type="ARBA" id="ARBA00005851"/>
    </source>
</evidence>
<keyword evidence="3" id="KW-0202">Cytokine</keyword>
<dbReference type="Proteomes" id="UP000095287">
    <property type="component" value="Unplaced"/>
</dbReference>
<dbReference type="EC" id="5.3.2.1" evidence="9"/>
<evidence type="ECO:0000256" key="6">
    <source>
        <dbReference type="ARBA" id="ARBA00036735"/>
    </source>
</evidence>
<dbReference type="Gene3D" id="3.30.429.10">
    <property type="entry name" value="Macrophage Migration Inhibitory Factor"/>
    <property type="match status" value="1"/>
</dbReference>
<dbReference type="PANTHER" id="PTHR11954">
    <property type="entry name" value="D-DOPACHROME DECARBOXYLASE"/>
    <property type="match status" value="1"/>
</dbReference>
<keyword evidence="13" id="KW-1185">Reference proteome</keyword>
<dbReference type="InterPro" id="IPR014347">
    <property type="entry name" value="Tautomerase/MIF_sf"/>
</dbReference>
<dbReference type="GO" id="GO:0050178">
    <property type="term" value="F:phenylpyruvate tautomerase activity"/>
    <property type="evidence" value="ECO:0007669"/>
    <property type="project" value="UniProtKB-EC"/>
</dbReference>
<evidence type="ECO:0000256" key="11">
    <source>
        <dbReference type="ARBA" id="ARBA00041912"/>
    </source>
</evidence>
<organism evidence="13 14">
    <name type="scientific">Steinernema glaseri</name>
    <dbReference type="NCBI Taxonomy" id="37863"/>
    <lineage>
        <taxon>Eukaryota</taxon>
        <taxon>Metazoa</taxon>
        <taxon>Ecdysozoa</taxon>
        <taxon>Nematoda</taxon>
        <taxon>Chromadorea</taxon>
        <taxon>Rhabditida</taxon>
        <taxon>Tylenchina</taxon>
        <taxon>Panagrolaimomorpha</taxon>
        <taxon>Strongyloidoidea</taxon>
        <taxon>Steinernematidae</taxon>
        <taxon>Steinernema</taxon>
    </lineage>
</organism>
<keyword evidence="5" id="KW-0413">Isomerase</keyword>
<evidence type="ECO:0000256" key="1">
    <source>
        <dbReference type="ARBA" id="ARBA00004613"/>
    </source>
</evidence>
<dbReference type="InterPro" id="IPR001398">
    <property type="entry name" value="Macrophage_inhib_fac"/>
</dbReference>
<dbReference type="GO" id="GO:0005615">
    <property type="term" value="C:extracellular space"/>
    <property type="evidence" value="ECO:0007669"/>
    <property type="project" value="UniProtKB-KW"/>
</dbReference>
<evidence type="ECO:0000256" key="4">
    <source>
        <dbReference type="ARBA" id="ARBA00022525"/>
    </source>
</evidence>
<evidence type="ECO:0000256" key="9">
    <source>
        <dbReference type="ARBA" id="ARBA00039086"/>
    </source>
</evidence>
<comment type="catalytic activity">
    <reaction evidence="6">
        <text>3-phenylpyruvate = enol-phenylpyruvate</text>
        <dbReference type="Rhea" id="RHEA:17097"/>
        <dbReference type="ChEBI" id="CHEBI:16815"/>
        <dbReference type="ChEBI" id="CHEBI:18005"/>
        <dbReference type="EC" id="5.3.2.1"/>
    </reaction>
</comment>